<comment type="subcellular location">
    <subcellularLocation>
        <location evidence="1">Secreted</location>
        <location evidence="1">Extracellular space</location>
    </subcellularLocation>
</comment>
<evidence type="ECO:0000256" key="9">
    <source>
        <dbReference type="ARBA" id="ARBA00023157"/>
    </source>
</evidence>
<evidence type="ECO:0000256" key="4">
    <source>
        <dbReference type="ARBA" id="ARBA00022670"/>
    </source>
</evidence>
<dbReference type="InterPro" id="IPR001254">
    <property type="entry name" value="Trypsin_dom"/>
</dbReference>
<dbReference type="InterPro" id="IPR018114">
    <property type="entry name" value="TRYPSIN_HIS"/>
</dbReference>
<keyword evidence="3" id="KW-0964">Secreted</keyword>
<comment type="catalytic activity">
    <reaction evidence="10">
        <text>Preferential cleavage: Arg-|-Xaa, Lys-|-Xaa.</text>
        <dbReference type="EC" id="3.4.21.4"/>
    </reaction>
</comment>
<proteinExistence type="inferred from homology"/>
<evidence type="ECO:0000313" key="15">
    <source>
        <dbReference type="EMBL" id="ALC41572.1"/>
    </source>
</evidence>
<dbReference type="SMART" id="SM00020">
    <property type="entry name" value="Tryp_SPc"/>
    <property type="match status" value="1"/>
</dbReference>
<keyword evidence="9" id="KW-1015">Disulfide bond</keyword>
<organism evidence="15 16">
    <name type="scientific">Drosophila busckii</name>
    <name type="common">Fruit fly</name>
    <dbReference type="NCBI Taxonomy" id="30019"/>
    <lineage>
        <taxon>Eukaryota</taxon>
        <taxon>Metazoa</taxon>
        <taxon>Ecdysozoa</taxon>
        <taxon>Arthropoda</taxon>
        <taxon>Hexapoda</taxon>
        <taxon>Insecta</taxon>
        <taxon>Pterygota</taxon>
        <taxon>Neoptera</taxon>
        <taxon>Endopterygota</taxon>
        <taxon>Diptera</taxon>
        <taxon>Brachycera</taxon>
        <taxon>Muscomorpha</taxon>
        <taxon>Ephydroidea</taxon>
        <taxon>Drosophilidae</taxon>
        <taxon>Drosophila</taxon>
    </lineage>
</organism>
<dbReference type="CDD" id="cd00190">
    <property type="entry name" value="Tryp_SPc"/>
    <property type="match status" value="1"/>
</dbReference>
<keyword evidence="8" id="KW-0865">Zymogen</keyword>
<dbReference type="GO" id="GO:0016485">
    <property type="term" value="P:protein processing"/>
    <property type="evidence" value="ECO:0007669"/>
    <property type="project" value="UniProtKB-ARBA"/>
</dbReference>
<accession>A0A0M4EGL8</accession>
<dbReference type="PROSITE" id="PS00134">
    <property type="entry name" value="TRYPSIN_HIS"/>
    <property type="match status" value="1"/>
</dbReference>
<reference evidence="15 16" key="1">
    <citation type="submission" date="2015-08" db="EMBL/GenBank/DDBJ databases">
        <title>Ancestral chromatin configuration constrains chromatin evolution on differentiating sex chromosomes in Drosophila.</title>
        <authorList>
            <person name="Zhou Q."/>
            <person name="Bachtrog D."/>
        </authorList>
    </citation>
    <scope>NUCLEOTIDE SEQUENCE [LARGE SCALE GENOMIC DNA]</scope>
    <source>
        <tissue evidence="15">Whole larvae</tissue>
    </source>
</reference>
<evidence type="ECO:0000256" key="11">
    <source>
        <dbReference type="ARBA" id="ARBA00038868"/>
    </source>
</evidence>
<dbReference type="AlphaFoldDB" id="A0A0M4EGL8"/>
<dbReference type="OrthoDB" id="10059102at2759"/>
<feature type="domain" description="Peptidase S1" evidence="14">
    <location>
        <begin position="27"/>
        <end position="253"/>
    </location>
</feature>
<feature type="signal peptide" evidence="13">
    <location>
        <begin position="1"/>
        <end position="18"/>
    </location>
</feature>
<dbReference type="OMA" id="RSGAHFC"/>
<evidence type="ECO:0000313" key="16">
    <source>
        <dbReference type="Proteomes" id="UP000494163"/>
    </source>
</evidence>
<evidence type="ECO:0000256" key="6">
    <source>
        <dbReference type="ARBA" id="ARBA00022801"/>
    </source>
</evidence>
<dbReference type="STRING" id="30019.A0A0M4EGL8"/>
<dbReference type="InterPro" id="IPR033116">
    <property type="entry name" value="TRYPSIN_SER"/>
</dbReference>
<evidence type="ECO:0000259" key="14">
    <source>
        <dbReference type="PROSITE" id="PS50240"/>
    </source>
</evidence>
<name>A0A0M4EGL8_DROBS</name>
<dbReference type="EMBL" id="CP012524">
    <property type="protein sequence ID" value="ALC41572.1"/>
    <property type="molecule type" value="Genomic_DNA"/>
</dbReference>
<dbReference type="Proteomes" id="UP000494163">
    <property type="component" value="Chromosome 2R"/>
</dbReference>
<dbReference type="EC" id="3.4.21.4" evidence="11"/>
<dbReference type="GO" id="GO:0004252">
    <property type="term" value="F:serine-type endopeptidase activity"/>
    <property type="evidence" value="ECO:0007669"/>
    <property type="project" value="UniProtKB-EC"/>
</dbReference>
<dbReference type="PROSITE" id="PS00135">
    <property type="entry name" value="TRYPSIN_SER"/>
    <property type="match status" value="1"/>
</dbReference>
<dbReference type="InterPro" id="IPR009003">
    <property type="entry name" value="Peptidase_S1_PA"/>
</dbReference>
<dbReference type="PANTHER" id="PTHR24276:SF91">
    <property type="entry name" value="AT26814P-RELATED"/>
    <property type="match status" value="1"/>
</dbReference>
<dbReference type="GO" id="GO:0005576">
    <property type="term" value="C:extracellular region"/>
    <property type="evidence" value="ECO:0007669"/>
    <property type="project" value="UniProtKB-SubCell"/>
</dbReference>
<evidence type="ECO:0000256" key="3">
    <source>
        <dbReference type="ARBA" id="ARBA00022525"/>
    </source>
</evidence>
<gene>
    <name evidence="15" type="ORF">Dbus_chr2Rg1151</name>
</gene>
<dbReference type="PANTHER" id="PTHR24276">
    <property type="entry name" value="POLYSERASE-RELATED"/>
    <property type="match status" value="1"/>
</dbReference>
<dbReference type="PROSITE" id="PS50240">
    <property type="entry name" value="TRYPSIN_DOM"/>
    <property type="match status" value="1"/>
</dbReference>
<protein>
    <recommendedName>
        <fullName evidence="11">trypsin</fullName>
        <ecNumber evidence="11">3.4.21.4</ecNumber>
    </recommendedName>
</protein>
<sequence>MYSTIIVVLLALSTATSGASLGPDGRIVGGAATTIEQHPWQVSLMRHGRHFCGGSLIKFNIVVTAAHCLVATGATPAQLQVRAGSNQRLSGGTIHDVAALKVHELYSSSTKMYDIAILRLKTAFKANKQGTIQTIPMASNTPQHGTAVNCTGWGYTSFNGRASNTLQYIQTNVVGRTECGSSKYGYGSKIKSTMICAIASNKDACQGDSGGPLVAKGTLVGIVSWGKECALPNYPGVFANVAELSTWALNASNKI</sequence>
<evidence type="ECO:0000256" key="12">
    <source>
        <dbReference type="RuleBase" id="RU363034"/>
    </source>
</evidence>
<keyword evidence="4 12" id="KW-0645">Protease</keyword>
<dbReference type="InterPro" id="IPR001314">
    <property type="entry name" value="Peptidase_S1A"/>
</dbReference>
<comment type="similarity">
    <text evidence="2">Belongs to the peptidase S1 family.</text>
</comment>
<feature type="chain" id="PRO_5005793170" description="trypsin" evidence="13">
    <location>
        <begin position="19"/>
        <end position="255"/>
    </location>
</feature>
<keyword evidence="6 12" id="KW-0378">Hydrolase</keyword>
<keyword evidence="7 12" id="KW-0720">Serine protease</keyword>
<evidence type="ECO:0000256" key="7">
    <source>
        <dbReference type="ARBA" id="ARBA00022825"/>
    </source>
</evidence>
<dbReference type="FunFam" id="2.40.10.10:FF:000047">
    <property type="entry name" value="Trypsin eta"/>
    <property type="match status" value="1"/>
</dbReference>
<dbReference type="Gene3D" id="2.40.10.10">
    <property type="entry name" value="Trypsin-like serine proteases"/>
    <property type="match status" value="1"/>
</dbReference>
<dbReference type="SUPFAM" id="SSF50494">
    <property type="entry name" value="Trypsin-like serine proteases"/>
    <property type="match status" value="1"/>
</dbReference>
<evidence type="ECO:0000256" key="1">
    <source>
        <dbReference type="ARBA" id="ARBA00004239"/>
    </source>
</evidence>
<keyword evidence="5 13" id="KW-0732">Signal</keyword>
<evidence type="ECO:0000256" key="2">
    <source>
        <dbReference type="ARBA" id="ARBA00007664"/>
    </source>
</evidence>
<evidence type="ECO:0000256" key="8">
    <source>
        <dbReference type="ARBA" id="ARBA00023145"/>
    </source>
</evidence>
<dbReference type="Pfam" id="PF00089">
    <property type="entry name" value="Trypsin"/>
    <property type="match status" value="1"/>
</dbReference>
<dbReference type="InterPro" id="IPR050430">
    <property type="entry name" value="Peptidase_S1"/>
</dbReference>
<dbReference type="InterPro" id="IPR043504">
    <property type="entry name" value="Peptidase_S1_PA_chymotrypsin"/>
</dbReference>
<evidence type="ECO:0000256" key="5">
    <source>
        <dbReference type="ARBA" id="ARBA00022729"/>
    </source>
</evidence>
<dbReference type="PRINTS" id="PR00722">
    <property type="entry name" value="CHYMOTRYPSIN"/>
</dbReference>
<keyword evidence="16" id="KW-1185">Reference proteome</keyword>
<evidence type="ECO:0000256" key="13">
    <source>
        <dbReference type="SAM" id="SignalP"/>
    </source>
</evidence>
<evidence type="ECO:0000256" key="10">
    <source>
        <dbReference type="ARBA" id="ARBA00036320"/>
    </source>
</evidence>